<dbReference type="Pfam" id="PF00440">
    <property type="entry name" value="TetR_N"/>
    <property type="match status" value="1"/>
</dbReference>
<evidence type="ECO:0000256" key="1">
    <source>
        <dbReference type="ARBA" id="ARBA00022491"/>
    </source>
</evidence>
<name>A0A323TMP6_9BACI</name>
<accession>A0A323TMP6</accession>
<comment type="caution">
    <text evidence="5">The sequence shown here is derived from an EMBL/GenBank/DDBJ whole genome shotgun (WGS) entry which is preliminary data.</text>
</comment>
<dbReference type="InterPro" id="IPR001647">
    <property type="entry name" value="HTH_TetR"/>
</dbReference>
<dbReference type="SUPFAM" id="SSF46689">
    <property type="entry name" value="Homeodomain-like"/>
    <property type="match status" value="1"/>
</dbReference>
<gene>
    <name evidence="5" type="ORF">CR194_11510</name>
</gene>
<dbReference type="OrthoDB" id="9789566at2"/>
<feature type="domain" description="HTH tetR-type" evidence="4">
    <location>
        <begin position="4"/>
        <end position="64"/>
    </location>
</feature>
<sequence>MEKKASKEKVIEAAIELFNVKGFTGASVRDIATKAEANVALISYYFGSKQGLLEHLMTKFLEGYVSAIEKQALRVEENNELVFDSLLKAIWDVMLYQQKHHGLARFVHREITLDTTLVRELMSSYLTKEKHLYHTLLKIAYERGEMDTKPNEYFVLQLRGMLTMPFLHPQYIREVYHLMPHENHFLDQYFSELCEWVSIHFKDTVTASTRPEEAVKR</sequence>
<keyword evidence="6" id="KW-1185">Reference proteome</keyword>
<dbReference type="PANTHER" id="PTHR43479:SF11">
    <property type="entry name" value="ACREF_ENVCD OPERON REPRESSOR-RELATED"/>
    <property type="match status" value="1"/>
</dbReference>
<dbReference type="Gene3D" id="1.10.357.10">
    <property type="entry name" value="Tetracycline Repressor, domain 2"/>
    <property type="match status" value="1"/>
</dbReference>
<dbReference type="NCBIfam" id="NF037937">
    <property type="entry name" value="septum_RefZ"/>
    <property type="match status" value="1"/>
</dbReference>
<protein>
    <submittedName>
        <fullName evidence="5">TetR family transcriptional regulator</fullName>
    </submittedName>
</protein>
<dbReference type="PRINTS" id="PR00455">
    <property type="entry name" value="HTHTETR"/>
</dbReference>
<dbReference type="InterPro" id="IPR023772">
    <property type="entry name" value="DNA-bd_HTH_TetR-type_CS"/>
</dbReference>
<evidence type="ECO:0000259" key="4">
    <source>
        <dbReference type="PROSITE" id="PS50977"/>
    </source>
</evidence>
<dbReference type="PROSITE" id="PS01081">
    <property type="entry name" value="HTH_TETR_1"/>
    <property type="match status" value="1"/>
</dbReference>
<dbReference type="AlphaFoldDB" id="A0A323TMP6"/>
<proteinExistence type="predicted"/>
<dbReference type="InterPro" id="IPR050624">
    <property type="entry name" value="HTH-type_Tx_Regulator"/>
</dbReference>
<feature type="DNA-binding region" description="H-T-H motif" evidence="3">
    <location>
        <begin position="27"/>
        <end position="46"/>
    </location>
</feature>
<dbReference type="RefSeq" id="WP_110609995.1">
    <property type="nucleotide sequence ID" value="NZ_PDOD01000002.1"/>
</dbReference>
<evidence type="ECO:0000313" key="5">
    <source>
        <dbReference type="EMBL" id="PYZ93963.1"/>
    </source>
</evidence>
<dbReference type="InterPro" id="IPR036271">
    <property type="entry name" value="Tet_transcr_reg_TetR-rel_C_sf"/>
</dbReference>
<dbReference type="GO" id="GO:0003677">
    <property type="term" value="F:DNA binding"/>
    <property type="evidence" value="ECO:0007669"/>
    <property type="project" value="UniProtKB-UniRule"/>
</dbReference>
<dbReference type="EMBL" id="PDOD01000002">
    <property type="protein sequence ID" value="PYZ93963.1"/>
    <property type="molecule type" value="Genomic_DNA"/>
</dbReference>
<dbReference type="SUPFAM" id="SSF48498">
    <property type="entry name" value="Tetracyclin repressor-like, C-terminal domain"/>
    <property type="match status" value="1"/>
</dbReference>
<reference evidence="5 6" key="1">
    <citation type="submission" date="2017-10" db="EMBL/GenBank/DDBJ databases">
        <title>Bacillus sp. nov., a halophilic bacterium isolated from a Keqin Lake.</title>
        <authorList>
            <person name="Wang H."/>
        </authorList>
    </citation>
    <scope>NUCLEOTIDE SEQUENCE [LARGE SCALE GENOMIC DNA]</scope>
    <source>
        <strain evidence="5 6">KQ-12</strain>
    </source>
</reference>
<evidence type="ECO:0000256" key="3">
    <source>
        <dbReference type="PROSITE-ProRule" id="PRU00335"/>
    </source>
</evidence>
<organism evidence="5 6">
    <name type="scientific">Salipaludibacillus keqinensis</name>
    <dbReference type="NCBI Taxonomy" id="2045207"/>
    <lineage>
        <taxon>Bacteria</taxon>
        <taxon>Bacillati</taxon>
        <taxon>Bacillota</taxon>
        <taxon>Bacilli</taxon>
        <taxon>Bacillales</taxon>
        <taxon>Bacillaceae</taxon>
    </lineage>
</organism>
<evidence type="ECO:0000256" key="2">
    <source>
        <dbReference type="ARBA" id="ARBA00023125"/>
    </source>
</evidence>
<dbReference type="Proteomes" id="UP000248214">
    <property type="component" value="Unassembled WGS sequence"/>
</dbReference>
<dbReference type="PANTHER" id="PTHR43479">
    <property type="entry name" value="ACREF/ENVCD OPERON REPRESSOR-RELATED"/>
    <property type="match status" value="1"/>
</dbReference>
<keyword evidence="1" id="KW-0678">Repressor</keyword>
<dbReference type="InterPro" id="IPR009057">
    <property type="entry name" value="Homeodomain-like_sf"/>
</dbReference>
<dbReference type="PROSITE" id="PS50977">
    <property type="entry name" value="HTH_TETR_2"/>
    <property type="match status" value="1"/>
</dbReference>
<evidence type="ECO:0000313" key="6">
    <source>
        <dbReference type="Proteomes" id="UP000248214"/>
    </source>
</evidence>
<keyword evidence="2 3" id="KW-0238">DNA-binding</keyword>